<keyword evidence="2" id="KW-0521">NADP</keyword>
<evidence type="ECO:0000256" key="1">
    <source>
        <dbReference type="ARBA" id="ARBA00006484"/>
    </source>
</evidence>
<dbReference type="EMBL" id="CADCVR010000035">
    <property type="protein sequence ID" value="CAA9487084.1"/>
    <property type="molecule type" value="Genomic_DNA"/>
</dbReference>
<sequence length="117" mass="12137">MHQTRTLVITGAAGGVGSVLADRFLNNGDTVVATDTDADVLAQWRGRRAADAKLLTAAADVCSEADCGRLADVVREEAGRLDVLSDCAGFFPIFPSEEMTSATGARSSTSTSQARSS</sequence>
<dbReference type="PRINTS" id="PR00081">
    <property type="entry name" value="GDHRDH"/>
</dbReference>
<comment type="similarity">
    <text evidence="1">Belongs to the short-chain dehydrogenases/reductases (SDR) family.</text>
</comment>
<keyword evidence="3" id="KW-0560">Oxidoreductase</keyword>
<dbReference type="PANTHER" id="PTHR43391">
    <property type="entry name" value="RETINOL DEHYDROGENASE-RELATED"/>
    <property type="match status" value="1"/>
</dbReference>
<reference evidence="4" key="1">
    <citation type="submission" date="2020-02" db="EMBL/GenBank/DDBJ databases">
        <authorList>
            <person name="Meier V. D."/>
        </authorList>
    </citation>
    <scope>NUCLEOTIDE SEQUENCE</scope>
    <source>
        <strain evidence="4">AVDCRST_MAG53</strain>
    </source>
</reference>
<dbReference type="SUPFAM" id="SSF51735">
    <property type="entry name" value="NAD(P)-binding Rossmann-fold domains"/>
    <property type="match status" value="1"/>
</dbReference>
<protein>
    <submittedName>
        <fullName evidence="4">Uncharacterized protein</fullName>
    </submittedName>
</protein>
<dbReference type="InterPro" id="IPR036291">
    <property type="entry name" value="NAD(P)-bd_dom_sf"/>
</dbReference>
<dbReference type="InterPro" id="IPR002347">
    <property type="entry name" value="SDR_fam"/>
</dbReference>
<dbReference type="Gene3D" id="3.40.50.720">
    <property type="entry name" value="NAD(P)-binding Rossmann-like Domain"/>
    <property type="match status" value="1"/>
</dbReference>
<accession>A0A6J4S151</accession>
<dbReference type="GO" id="GO:0005829">
    <property type="term" value="C:cytosol"/>
    <property type="evidence" value="ECO:0007669"/>
    <property type="project" value="TreeGrafter"/>
</dbReference>
<dbReference type="GO" id="GO:0016491">
    <property type="term" value="F:oxidoreductase activity"/>
    <property type="evidence" value="ECO:0007669"/>
    <property type="project" value="UniProtKB-KW"/>
</dbReference>
<dbReference type="PANTHER" id="PTHR43391:SF14">
    <property type="entry name" value="DEHYDROGENASE_REDUCTASE SDR FAMILY PROTEIN 7-LIKE"/>
    <property type="match status" value="1"/>
</dbReference>
<dbReference type="Pfam" id="PF00106">
    <property type="entry name" value="adh_short"/>
    <property type="match status" value="1"/>
</dbReference>
<name>A0A6J4S151_9ACTN</name>
<gene>
    <name evidence="4" type="ORF">AVDCRST_MAG53-1075</name>
</gene>
<dbReference type="CDD" id="cd05233">
    <property type="entry name" value="SDR_c"/>
    <property type="match status" value="1"/>
</dbReference>
<organism evidence="4">
    <name type="scientific">uncultured Solirubrobacteraceae bacterium</name>
    <dbReference type="NCBI Taxonomy" id="1162706"/>
    <lineage>
        <taxon>Bacteria</taxon>
        <taxon>Bacillati</taxon>
        <taxon>Actinomycetota</taxon>
        <taxon>Thermoleophilia</taxon>
        <taxon>Solirubrobacterales</taxon>
        <taxon>Solirubrobacteraceae</taxon>
        <taxon>environmental samples</taxon>
    </lineage>
</organism>
<evidence type="ECO:0000313" key="4">
    <source>
        <dbReference type="EMBL" id="CAA9487084.1"/>
    </source>
</evidence>
<dbReference type="AlphaFoldDB" id="A0A6J4S151"/>
<evidence type="ECO:0000256" key="3">
    <source>
        <dbReference type="ARBA" id="ARBA00023002"/>
    </source>
</evidence>
<evidence type="ECO:0000256" key="2">
    <source>
        <dbReference type="ARBA" id="ARBA00022857"/>
    </source>
</evidence>
<proteinExistence type="inferred from homology"/>